<evidence type="ECO:0000313" key="7">
    <source>
        <dbReference type="EMBL" id="KAE9541865.1"/>
    </source>
</evidence>
<proteinExistence type="inferred from homology"/>
<evidence type="ECO:0000256" key="4">
    <source>
        <dbReference type="SAM" id="MobiDB-lite"/>
    </source>
</evidence>
<dbReference type="InterPro" id="IPR052087">
    <property type="entry name" value="RRP12"/>
</dbReference>
<dbReference type="Gene3D" id="1.25.10.10">
    <property type="entry name" value="Leucine-rich Repeat Variant"/>
    <property type="match status" value="3"/>
</dbReference>
<keyword evidence="3" id="KW-0539">Nucleus</keyword>
<dbReference type="AlphaFoldDB" id="A0A6G0TZT0"/>
<comment type="caution">
    <text evidence="7">The sequence shown here is derived from an EMBL/GenBank/DDBJ whole genome shotgun (WGS) entry which is preliminary data.</text>
</comment>
<dbReference type="InterPro" id="IPR012978">
    <property type="entry name" value="HEAT_RRP12"/>
</dbReference>
<feature type="compositionally biased region" description="Acidic residues" evidence="4">
    <location>
        <begin position="1177"/>
        <end position="1190"/>
    </location>
</feature>
<dbReference type="PANTHER" id="PTHR48287:SF1">
    <property type="entry name" value="ARM REPEAT SUPERFAMILY PROTEIN"/>
    <property type="match status" value="1"/>
</dbReference>
<accession>A0A6G0TZT0</accession>
<reference evidence="7 8" key="1">
    <citation type="submission" date="2019-08" db="EMBL/GenBank/DDBJ databases">
        <title>The genome of the soybean aphid Biotype 1, its phylome, world population structure and adaptation to the North American continent.</title>
        <authorList>
            <person name="Giordano R."/>
            <person name="Donthu R.K."/>
            <person name="Hernandez A.G."/>
            <person name="Wright C.L."/>
            <person name="Zimin A.V."/>
        </authorList>
    </citation>
    <scope>NUCLEOTIDE SEQUENCE [LARGE SCALE GENOMIC DNA]</scope>
    <source>
        <tissue evidence="7">Whole aphids</tissue>
    </source>
</reference>
<organism evidence="7 8">
    <name type="scientific">Aphis glycines</name>
    <name type="common">Soybean aphid</name>
    <dbReference type="NCBI Taxonomy" id="307491"/>
    <lineage>
        <taxon>Eukaryota</taxon>
        <taxon>Metazoa</taxon>
        <taxon>Ecdysozoa</taxon>
        <taxon>Arthropoda</taxon>
        <taxon>Hexapoda</taxon>
        <taxon>Insecta</taxon>
        <taxon>Pterygota</taxon>
        <taxon>Neoptera</taxon>
        <taxon>Paraneoptera</taxon>
        <taxon>Hemiptera</taxon>
        <taxon>Sternorrhyncha</taxon>
        <taxon>Aphidomorpha</taxon>
        <taxon>Aphidoidea</taxon>
        <taxon>Aphididae</taxon>
        <taxon>Aphidini</taxon>
        <taxon>Aphis</taxon>
        <taxon>Aphis</taxon>
    </lineage>
</organism>
<evidence type="ECO:0000313" key="8">
    <source>
        <dbReference type="Proteomes" id="UP000475862"/>
    </source>
</evidence>
<comment type="subcellular location">
    <subcellularLocation>
        <location evidence="1">Nucleus</location>
    </subcellularLocation>
</comment>
<evidence type="ECO:0000256" key="2">
    <source>
        <dbReference type="ARBA" id="ARBA00007690"/>
    </source>
</evidence>
<feature type="compositionally biased region" description="Polar residues" evidence="4">
    <location>
        <begin position="1138"/>
        <end position="1150"/>
    </location>
</feature>
<keyword evidence="8" id="KW-1185">Reference proteome</keyword>
<dbReference type="EMBL" id="VYZN01000012">
    <property type="protein sequence ID" value="KAE9541865.1"/>
    <property type="molecule type" value="Genomic_DNA"/>
</dbReference>
<evidence type="ECO:0000256" key="3">
    <source>
        <dbReference type="ARBA" id="ARBA00023242"/>
    </source>
</evidence>
<dbReference type="InterPro" id="IPR016024">
    <property type="entry name" value="ARM-type_fold"/>
</dbReference>
<feature type="domain" description="RRP12 HEAT" evidence="5">
    <location>
        <begin position="433"/>
        <end position="692"/>
    </location>
</feature>
<feature type="compositionally biased region" description="Low complexity" evidence="4">
    <location>
        <begin position="1227"/>
        <end position="1237"/>
    </location>
</feature>
<comment type="similarity">
    <text evidence="2">Belongs to the RRP12 family.</text>
</comment>
<gene>
    <name evidence="7" type="ORF">AGLY_003856</name>
</gene>
<name>A0A6G0TZT0_APHGL</name>
<dbReference type="OrthoDB" id="2192888at2759"/>
<evidence type="ECO:0000259" key="5">
    <source>
        <dbReference type="Pfam" id="PF08161"/>
    </source>
</evidence>
<dbReference type="Pfam" id="PF25772">
    <property type="entry name" value="HEAT_RRP12_N"/>
    <property type="match status" value="1"/>
</dbReference>
<feature type="compositionally biased region" description="Basic residues" evidence="4">
    <location>
        <begin position="1217"/>
        <end position="1226"/>
    </location>
</feature>
<feature type="region of interest" description="Disordered" evidence="4">
    <location>
        <begin position="1131"/>
        <end position="1268"/>
    </location>
</feature>
<protein>
    <submittedName>
        <fullName evidence="7">Uncharacterized protein</fullName>
    </submittedName>
</protein>
<evidence type="ECO:0000259" key="6">
    <source>
        <dbReference type="Pfam" id="PF25772"/>
    </source>
</evidence>
<dbReference type="GO" id="GO:0005634">
    <property type="term" value="C:nucleus"/>
    <property type="evidence" value="ECO:0007669"/>
    <property type="project" value="UniProtKB-SubCell"/>
</dbReference>
<feature type="region of interest" description="Disordered" evidence="4">
    <location>
        <begin position="1"/>
        <end position="29"/>
    </location>
</feature>
<dbReference type="SUPFAM" id="SSF48371">
    <property type="entry name" value="ARM repeat"/>
    <property type="match status" value="1"/>
</dbReference>
<sequence length="1268" mass="142973">MAKFRKKLKSKGKRWIKGQSSVTNPESKKYRSQAQMNFCKPMFGTVLNDGKSLLTQNKLKEHDNIMNSYGSNKPKPDDVMSQTSTGTYKTFETFASDWSSCTNPSFNRLLKNFSSNSYLHKEMLAILAALTEVIKANGGKESSTEYFAALITTLQTTLSNGQDDCEDSVTAMVSLLSMGMKCVPKEVLCTKFGPTTQTLLTTLAKFAESDNNNLLKSVFSCLSLLLRIQEKIVWSHSSTVQVYDAILNFIIHSKPKIRKAAQHAVCAILKCNKDSMHPMSGYTATYCTKVLTSSTLTSNTTTILHVLTLLKELMPIFPRKELKPLCEEVLKLMTLNHPLLLSCGFQVFHGLFASYPSSELVLSSTLNAKLLMALFDYRPTPMDTQPTLAWLAVQQEAYICLSKSDLSLCISHLKRIFKVCIELWINGNPESLKASGCTLRTLIEECIGKATDSTYHQIISVLFNLVTQCLSYQYKNACPQVLHTISTFFKFYGKCAPSIFLECMKSLGQLRDSNEITFVNELEMTIGAGIRYIGPEYIISDKVIPLKVDDVGEFKRSWLLPVLKDSISNSTLKCYIDNFLPLALKCREMYENALKANDKITAISYDLLESQIWSLLASFCSNPSDISTSFRIIARTMGTMLSTRKELRDTILASLRKLIDSVSKNDEVSKDKQQLSYFAKNFLPICLNLYTNPAHGTDEQATRFSALETIKMYLTLSDNEIRGQLFDKCCGMLDNSKDADHTVIESILDIIGVLVPYQSVKTLKSFFDSRISKAKKLKNFKEEKKYFRILEEISSSKSPTCNKFVKKHFENIQNFILSTAQNVAATSRGVNDYTFPRLRCLAHLLDHTDKDNVIQNIIAHLPEAVLCCKGSTVNKRCRECAFSLINKMALLAIKVENGLENFLNALSAGLAGSIPMMSCTILALASVLHNRKNEINSNQFETILSNVCLLITTGTREVVSSALSFIKVIITSFSNVLMPYLSTILTSLSKMTDDCKRKFRQETKNIYQRLVRKFNTDLIIQLVPNTDVQTHVRLRAINKESERLKRNKEKRTKEKMNDKADVDFSLKTKPKTFEEILAECEEDDELEINVNQKPKAKLERGRKKKSAENYLHESEDDILDFTEANSNRKILMSKPKSEQNTNIQKPSNVEDSIKTAPDGRLIITDEPQAPPTKSGIEEDDVDDNYSDDDMPSTKRLKYTPGGKGIHRPLDKNMGKGKMNKQMKKNKTQNQQQGSNNKNKGKKSNGSVRPFSYTDFKSYGASNKKRKRN</sequence>
<feature type="compositionally biased region" description="Basic residues" evidence="4">
    <location>
        <begin position="1"/>
        <end position="16"/>
    </location>
</feature>
<evidence type="ECO:0000256" key="1">
    <source>
        <dbReference type="ARBA" id="ARBA00004123"/>
    </source>
</evidence>
<dbReference type="Proteomes" id="UP000475862">
    <property type="component" value="Unassembled WGS sequence"/>
</dbReference>
<dbReference type="PANTHER" id="PTHR48287">
    <property type="entry name" value="ARM REPEAT SUPERFAMILY PROTEIN"/>
    <property type="match status" value="1"/>
</dbReference>
<dbReference type="InterPro" id="IPR057860">
    <property type="entry name" value="HEAT_RRP12_N"/>
</dbReference>
<feature type="domain" description="RRP12 N-terminal HEAT" evidence="6">
    <location>
        <begin position="110"/>
        <end position="353"/>
    </location>
</feature>
<dbReference type="InterPro" id="IPR011989">
    <property type="entry name" value="ARM-like"/>
</dbReference>
<dbReference type="Pfam" id="PF08161">
    <property type="entry name" value="RRP12_HEAT"/>
    <property type="match status" value="1"/>
</dbReference>